<reference evidence="7" key="2">
    <citation type="submission" date="2021-04" db="EMBL/GenBank/DDBJ databases">
        <authorList>
            <person name="Podell S."/>
        </authorList>
    </citation>
    <scope>NUCLEOTIDE SEQUENCE</scope>
    <source>
        <strain evidence="7">Hildebrandi</strain>
    </source>
</reference>
<keyword evidence="4 6" id="KW-1133">Transmembrane helix</keyword>
<dbReference type="InterPro" id="IPR007248">
    <property type="entry name" value="Mpv17_PMP22"/>
</dbReference>
<dbReference type="Pfam" id="PF04117">
    <property type="entry name" value="Mpv17_PMP22"/>
    <property type="match status" value="1"/>
</dbReference>
<feature type="transmembrane region" description="Helical" evidence="6">
    <location>
        <begin position="107"/>
        <end position="128"/>
    </location>
</feature>
<evidence type="ECO:0000256" key="6">
    <source>
        <dbReference type="RuleBase" id="RU363053"/>
    </source>
</evidence>
<gene>
    <name evidence="8" type="ORF">IV203_016993</name>
    <name evidence="7" type="ORF">IV203_017495</name>
</gene>
<feature type="transmembrane region" description="Helical" evidence="6">
    <location>
        <begin position="170"/>
        <end position="188"/>
    </location>
</feature>
<sequence>MSQSSLRRPLAKFLTWYSHQLDRRPLLTKSISAGLIGASGDLVCQHLSLTVSSEASSSLTYDWHRTGRFFIMGSFWVAPITSHWYVALATKLVPGKTTISTVTKRLVLDQLFFAPLFCPSFMGLLWLLEGLDLPTIWTKLREVTPTIIVANWFLWIPAMAVNFSRVPLKYQVLFGNVVALAWNIYLSYMSTRGSKETT</sequence>
<name>A0A9K3K7D0_9STRA</name>
<keyword evidence="3 6" id="KW-0812">Transmembrane</keyword>
<feature type="transmembrane region" description="Helical" evidence="6">
    <location>
        <begin position="140"/>
        <end position="158"/>
    </location>
</feature>
<organism evidence="7 9">
    <name type="scientific">Nitzschia inconspicua</name>
    <dbReference type="NCBI Taxonomy" id="303405"/>
    <lineage>
        <taxon>Eukaryota</taxon>
        <taxon>Sar</taxon>
        <taxon>Stramenopiles</taxon>
        <taxon>Ochrophyta</taxon>
        <taxon>Bacillariophyta</taxon>
        <taxon>Bacillariophyceae</taxon>
        <taxon>Bacillariophycidae</taxon>
        <taxon>Bacillariales</taxon>
        <taxon>Bacillariaceae</taxon>
        <taxon>Nitzschia</taxon>
    </lineage>
</organism>
<evidence type="ECO:0000256" key="2">
    <source>
        <dbReference type="ARBA" id="ARBA00006824"/>
    </source>
</evidence>
<keyword evidence="9" id="KW-1185">Reference proteome</keyword>
<comment type="subcellular location">
    <subcellularLocation>
        <location evidence="1">Membrane</location>
        <topology evidence="1">Multi-pass membrane protein</topology>
    </subcellularLocation>
</comment>
<dbReference type="OrthoDB" id="430207at2759"/>
<evidence type="ECO:0000256" key="3">
    <source>
        <dbReference type="ARBA" id="ARBA00022692"/>
    </source>
</evidence>
<evidence type="ECO:0000313" key="9">
    <source>
        <dbReference type="Proteomes" id="UP000693970"/>
    </source>
</evidence>
<dbReference type="GO" id="GO:0005737">
    <property type="term" value="C:cytoplasm"/>
    <property type="evidence" value="ECO:0007669"/>
    <property type="project" value="TreeGrafter"/>
</dbReference>
<accession>A0A9K3K7D0</accession>
<evidence type="ECO:0000313" key="8">
    <source>
        <dbReference type="EMBL" id="KAG7348288.1"/>
    </source>
</evidence>
<evidence type="ECO:0000313" key="7">
    <source>
        <dbReference type="EMBL" id="KAG7338079.1"/>
    </source>
</evidence>
<dbReference type="EMBL" id="JAGRRH010000020">
    <property type="protein sequence ID" value="KAG7348288.1"/>
    <property type="molecule type" value="Genomic_DNA"/>
</dbReference>
<evidence type="ECO:0000256" key="4">
    <source>
        <dbReference type="ARBA" id="ARBA00022989"/>
    </source>
</evidence>
<dbReference type="AlphaFoldDB" id="A0A9K3K7D0"/>
<dbReference type="GO" id="GO:0016020">
    <property type="term" value="C:membrane"/>
    <property type="evidence" value="ECO:0007669"/>
    <property type="project" value="UniProtKB-SubCell"/>
</dbReference>
<proteinExistence type="inferred from homology"/>
<evidence type="ECO:0000256" key="5">
    <source>
        <dbReference type="ARBA" id="ARBA00023136"/>
    </source>
</evidence>
<dbReference type="PANTHER" id="PTHR11266">
    <property type="entry name" value="PEROXISOMAL MEMBRANE PROTEIN 2, PXMP2 MPV17"/>
    <property type="match status" value="1"/>
</dbReference>
<evidence type="ECO:0000256" key="1">
    <source>
        <dbReference type="ARBA" id="ARBA00004141"/>
    </source>
</evidence>
<keyword evidence="5 6" id="KW-0472">Membrane</keyword>
<dbReference type="EMBL" id="JAGRRH010000065">
    <property type="protein sequence ID" value="KAG7338079.1"/>
    <property type="molecule type" value="Genomic_DNA"/>
</dbReference>
<dbReference type="Proteomes" id="UP000693970">
    <property type="component" value="Unassembled WGS sequence"/>
</dbReference>
<comment type="similarity">
    <text evidence="2 6">Belongs to the peroxisomal membrane protein PXMP2/4 family.</text>
</comment>
<protein>
    <submittedName>
        <fullName evidence="7">Mpv17 / PMP22 family protein</fullName>
    </submittedName>
</protein>
<reference evidence="7" key="1">
    <citation type="journal article" date="2021" name="Sci. Rep.">
        <title>Diploid genomic architecture of Nitzschia inconspicua, an elite biomass production diatom.</title>
        <authorList>
            <person name="Oliver A."/>
            <person name="Podell S."/>
            <person name="Pinowska A."/>
            <person name="Traller J.C."/>
            <person name="Smith S.R."/>
            <person name="McClure R."/>
            <person name="Beliaev A."/>
            <person name="Bohutskyi P."/>
            <person name="Hill E.A."/>
            <person name="Rabines A."/>
            <person name="Zheng H."/>
            <person name="Allen L.Z."/>
            <person name="Kuo A."/>
            <person name="Grigoriev I.V."/>
            <person name="Allen A.E."/>
            <person name="Hazlebeck D."/>
            <person name="Allen E.E."/>
        </authorList>
    </citation>
    <scope>NUCLEOTIDE SEQUENCE</scope>
    <source>
        <strain evidence="7">Hildebrandi</strain>
    </source>
</reference>
<comment type="caution">
    <text evidence="7">The sequence shown here is derived from an EMBL/GenBank/DDBJ whole genome shotgun (WGS) entry which is preliminary data.</text>
</comment>